<sequence length="25" mass="2903">MSCYLLLRLKRGTGHCRCPWAHTVT</sequence>
<dbReference type="Proteomes" id="UP000502117">
    <property type="component" value="Chromosome"/>
</dbReference>
<dbReference type="EMBL" id="CP045857">
    <property type="protein sequence ID" value="QIJ06710.1"/>
    <property type="molecule type" value="Genomic_DNA"/>
</dbReference>
<accession>A0A6G7LY89</accession>
<dbReference type="NCBIfam" id="TIGR01053">
    <property type="entry name" value="LSD1"/>
    <property type="match status" value="1"/>
</dbReference>
<gene>
    <name evidence="1" type="ORF">GII14_09030</name>
</gene>
<protein>
    <submittedName>
        <fullName evidence="1">Uncharacterized protein</fullName>
    </submittedName>
</protein>
<organism evidence="1 2">
    <name type="scientific">Shewanella chilikensis</name>
    <dbReference type="NCBI Taxonomy" id="558541"/>
    <lineage>
        <taxon>Bacteria</taxon>
        <taxon>Pseudomonadati</taxon>
        <taxon>Pseudomonadota</taxon>
        <taxon>Gammaproteobacteria</taxon>
        <taxon>Alteromonadales</taxon>
        <taxon>Shewanellaceae</taxon>
        <taxon>Shewanella</taxon>
    </lineage>
</organism>
<dbReference type="KEGG" id="schk:GII14_09030"/>
<name>A0A6G7LY89_9GAMM</name>
<evidence type="ECO:0000313" key="1">
    <source>
        <dbReference type="EMBL" id="QIJ06710.1"/>
    </source>
</evidence>
<reference evidence="1 2" key="1">
    <citation type="submission" date="2019-11" db="EMBL/GenBank/DDBJ databases">
        <title>Complete Genome Sequence of Shewanella chilikensis Strain DC57, Isolated from Corroded Seal Rings at a floating production facility in Australia.</title>
        <authorList>
            <person name="Salgar-Chaparro S.J."/>
            <person name="Castillo-Villamizar G.A."/>
            <person name="Poehlein A."/>
            <person name="Daniel R."/>
            <person name="Machuca L."/>
        </authorList>
    </citation>
    <scope>NUCLEOTIDE SEQUENCE [LARGE SCALE GENOMIC DNA]</scope>
    <source>
        <strain evidence="1 2">DC57</strain>
    </source>
</reference>
<proteinExistence type="predicted"/>
<dbReference type="AlphaFoldDB" id="A0A6G7LY89"/>
<evidence type="ECO:0000313" key="2">
    <source>
        <dbReference type="Proteomes" id="UP000502117"/>
    </source>
</evidence>